<proteinExistence type="predicted"/>
<feature type="domain" description="FAS1" evidence="3">
    <location>
        <begin position="80"/>
        <end position="212"/>
    </location>
</feature>
<evidence type="ECO:0000259" key="3">
    <source>
        <dbReference type="PROSITE" id="PS50213"/>
    </source>
</evidence>
<dbReference type="FunFam" id="2.30.180.10:FF:000019">
    <property type="entry name" value="Cell surface lipoprotein"/>
    <property type="match status" value="1"/>
</dbReference>
<dbReference type="PANTHER" id="PTHR10900:SF77">
    <property type="entry name" value="FI19380P1"/>
    <property type="match status" value="1"/>
</dbReference>
<evidence type="ECO:0000256" key="1">
    <source>
        <dbReference type="ARBA" id="ARBA00022729"/>
    </source>
</evidence>
<dbReference type="RefSeq" id="WP_105942845.1">
    <property type="nucleotide sequence ID" value="NZ_CP027433.1"/>
</dbReference>
<dbReference type="AlphaFoldDB" id="A0A2S0KHH9"/>
<dbReference type="Pfam" id="PF02469">
    <property type="entry name" value="Fasciclin"/>
    <property type="match status" value="1"/>
</dbReference>
<organism evidence="4 5">
    <name type="scientific">Gordonia iterans</name>
    <dbReference type="NCBI Taxonomy" id="1004901"/>
    <lineage>
        <taxon>Bacteria</taxon>
        <taxon>Bacillati</taxon>
        <taxon>Actinomycetota</taxon>
        <taxon>Actinomycetes</taxon>
        <taxon>Mycobacteriales</taxon>
        <taxon>Gordoniaceae</taxon>
        <taxon>Gordonia</taxon>
    </lineage>
</organism>
<dbReference type="InterPro" id="IPR000782">
    <property type="entry name" value="FAS1_domain"/>
</dbReference>
<dbReference type="PROSITE" id="PS51257">
    <property type="entry name" value="PROKAR_LIPOPROTEIN"/>
    <property type="match status" value="1"/>
</dbReference>
<feature type="signal peptide" evidence="2">
    <location>
        <begin position="1"/>
        <end position="25"/>
    </location>
</feature>
<evidence type="ECO:0000313" key="5">
    <source>
        <dbReference type="Proteomes" id="UP000239814"/>
    </source>
</evidence>
<dbReference type="Gene3D" id="2.30.180.10">
    <property type="entry name" value="FAS1 domain"/>
    <property type="match status" value="1"/>
</dbReference>
<keyword evidence="1 2" id="KW-0732">Signal</keyword>
<dbReference type="OrthoDB" id="9800666at2"/>
<dbReference type="GO" id="GO:0030198">
    <property type="term" value="P:extracellular matrix organization"/>
    <property type="evidence" value="ECO:0007669"/>
    <property type="project" value="TreeGrafter"/>
</dbReference>
<dbReference type="PANTHER" id="PTHR10900">
    <property type="entry name" value="PERIOSTIN-RELATED"/>
    <property type="match status" value="1"/>
</dbReference>
<sequence length="217" mass="21486">MSISRNAGTVAAAAAVLAIGLTACGNDDSTTSEATSRADVTSSALMTSMPAADSGLIGPGCAAYADANPTGSASLAALAGEPVATAAGNVPMLSTLTAALSGGVNPGVNLVSTLNEGQFTVFAPVDEAFAEIDQATMDTLKTDSALLTGILTYHVVPGQVAPEDAVGTHKTVQGADLTVTSEGDDVKVNDASVICGGIQTKNAKVYLIDEVLMPPTS</sequence>
<dbReference type="PROSITE" id="PS50213">
    <property type="entry name" value="FAS1"/>
    <property type="match status" value="1"/>
</dbReference>
<dbReference type="GO" id="GO:0007155">
    <property type="term" value="P:cell adhesion"/>
    <property type="evidence" value="ECO:0007669"/>
    <property type="project" value="TreeGrafter"/>
</dbReference>
<protein>
    <submittedName>
        <fullName evidence="4">Fasciclin</fullName>
    </submittedName>
</protein>
<dbReference type="GO" id="GO:0050839">
    <property type="term" value="F:cell adhesion molecule binding"/>
    <property type="evidence" value="ECO:0007669"/>
    <property type="project" value="TreeGrafter"/>
</dbReference>
<dbReference type="SUPFAM" id="SSF82153">
    <property type="entry name" value="FAS1 domain"/>
    <property type="match status" value="1"/>
</dbReference>
<dbReference type="SMART" id="SM00554">
    <property type="entry name" value="FAS1"/>
    <property type="match status" value="1"/>
</dbReference>
<dbReference type="GO" id="GO:0031012">
    <property type="term" value="C:extracellular matrix"/>
    <property type="evidence" value="ECO:0007669"/>
    <property type="project" value="TreeGrafter"/>
</dbReference>
<dbReference type="InterPro" id="IPR036378">
    <property type="entry name" value="FAS1_dom_sf"/>
</dbReference>
<feature type="chain" id="PRO_5039295860" evidence="2">
    <location>
        <begin position="26"/>
        <end position="217"/>
    </location>
</feature>
<evidence type="ECO:0000313" key="4">
    <source>
        <dbReference type="EMBL" id="AVM01134.1"/>
    </source>
</evidence>
<reference evidence="4 5" key="1">
    <citation type="submission" date="2018-03" db="EMBL/GenBank/DDBJ databases">
        <title>Characteristics and genome of n-alkane degrading marine bacteria Gordonia iterans isolated from crude oil contaminated in Tae-an, South Korea.</title>
        <authorList>
            <person name="Lee S.-S."/>
            <person name="Kim H."/>
        </authorList>
    </citation>
    <scope>NUCLEOTIDE SEQUENCE [LARGE SCALE GENOMIC DNA]</scope>
    <source>
        <strain evidence="4 5">Co17</strain>
    </source>
</reference>
<dbReference type="EMBL" id="CP027433">
    <property type="protein sequence ID" value="AVM01134.1"/>
    <property type="molecule type" value="Genomic_DNA"/>
</dbReference>
<dbReference type="Proteomes" id="UP000239814">
    <property type="component" value="Chromosome"/>
</dbReference>
<accession>A0A2S0KHH9</accession>
<dbReference type="GO" id="GO:0005615">
    <property type="term" value="C:extracellular space"/>
    <property type="evidence" value="ECO:0007669"/>
    <property type="project" value="TreeGrafter"/>
</dbReference>
<dbReference type="InterPro" id="IPR050904">
    <property type="entry name" value="Adhesion/Biosynth-related"/>
</dbReference>
<name>A0A2S0KHH9_9ACTN</name>
<gene>
    <name evidence="4" type="ORF">C6V83_13635</name>
</gene>
<dbReference type="KEGG" id="git:C6V83_13635"/>
<keyword evidence="5" id="KW-1185">Reference proteome</keyword>
<evidence type="ECO:0000256" key="2">
    <source>
        <dbReference type="SAM" id="SignalP"/>
    </source>
</evidence>